<proteinExistence type="predicted"/>
<keyword evidence="2" id="KW-1185">Reference proteome</keyword>
<dbReference type="Proteomes" id="UP000199073">
    <property type="component" value="Unassembled WGS sequence"/>
</dbReference>
<name>A0A1H0TD28_9BACT</name>
<accession>A0A1H0TD28</accession>
<reference evidence="1 2" key="1">
    <citation type="submission" date="2016-10" db="EMBL/GenBank/DDBJ databases">
        <authorList>
            <person name="de Groot N.N."/>
        </authorList>
    </citation>
    <scope>NUCLEOTIDE SEQUENCE [LARGE SCALE GENOMIC DNA]</scope>
    <source>
        <strain evidence="1 2">DSM 12130</strain>
    </source>
</reference>
<dbReference type="EMBL" id="FNJI01000023">
    <property type="protein sequence ID" value="SDP51528.1"/>
    <property type="molecule type" value="Genomic_DNA"/>
</dbReference>
<evidence type="ECO:0000313" key="1">
    <source>
        <dbReference type="EMBL" id="SDP51528.1"/>
    </source>
</evidence>
<sequence>MATYLCAIVYYTADQARAVTTETSHPCYLGFTSIWEQTSLAVAALSGFIVPVRCYRTCIILDRQGL</sequence>
<organism evidence="1 2">
    <name type="scientific">Desulforhopalus singaporensis</name>
    <dbReference type="NCBI Taxonomy" id="91360"/>
    <lineage>
        <taxon>Bacteria</taxon>
        <taxon>Pseudomonadati</taxon>
        <taxon>Thermodesulfobacteriota</taxon>
        <taxon>Desulfobulbia</taxon>
        <taxon>Desulfobulbales</taxon>
        <taxon>Desulfocapsaceae</taxon>
        <taxon>Desulforhopalus</taxon>
    </lineage>
</organism>
<evidence type="ECO:0000313" key="2">
    <source>
        <dbReference type="Proteomes" id="UP000199073"/>
    </source>
</evidence>
<dbReference type="AlphaFoldDB" id="A0A1H0TD28"/>
<dbReference type="STRING" id="91360.SAMN05660330_03014"/>
<gene>
    <name evidence="1" type="ORF">SAMN05660330_03014</name>
</gene>
<protein>
    <submittedName>
        <fullName evidence="1">Uncharacterized protein</fullName>
    </submittedName>
</protein>